<protein>
    <submittedName>
        <fullName evidence="3">Uncharacterized protein</fullName>
    </submittedName>
</protein>
<feature type="region of interest" description="Disordered" evidence="1">
    <location>
        <begin position="121"/>
        <end position="149"/>
    </location>
</feature>
<organism evidence="3 4">
    <name type="scientific">Chthoniobacter flavus Ellin428</name>
    <dbReference type="NCBI Taxonomy" id="497964"/>
    <lineage>
        <taxon>Bacteria</taxon>
        <taxon>Pseudomonadati</taxon>
        <taxon>Verrucomicrobiota</taxon>
        <taxon>Spartobacteria</taxon>
        <taxon>Chthoniobacterales</taxon>
        <taxon>Chthoniobacteraceae</taxon>
        <taxon>Chthoniobacter</taxon>
    </lineage>
</organism>
<dbReference type="AlphaFoldDB" id="B4D1E3"/>
<evidence type="ECO:0000313" key="3">
    <source>
        <dbReference type="EMBL" id="EDY19555.1"/>
    </source>
</evidence>
<keyword evidence="4" id="KW-1185">Reference proteome</keyword>
<feature type="chain" id="PRO_5002800392" evidence="2">
    <location>
        <begin position="24"/>
        <end position="298"/>
    </location>
</feature>
<sequence length="298" mass="31828" precursor="true">MRILRFVLLGLTALAMTSLSLRAAATPKPGAGKALPSARLRQMIDNTLPRIASLTPKQRANREALATVHAEWTALAQTAPAAQQPTYAAAANVVQALLAAVDEHAKAVEDFRYSKSVHGAQDNKDVDISNGGQLGGTARANNAKQNKMNADDRKALLQKEEFMNKGVADQWKTRTAQIGTAVEQLYTTELVTEKQMVAARKTTPAPAPMPPTPKSTSAAEAYSPAGAWKVPKGNWTLSDDGTFTTAVGGKGTWQWGDRAKRELQLKWANGADTKGTLSDDGQTLEVAMPKGGQATLKR</sequence>
<gene>
    <name evidence="3" type="ORF">CfE428DRAFT_2731</name>
</gene>
<keyword evidence="2" id="KW-0732">Signal</keyword>
<evidence type="ECO:0000256" key="2">
    <source>
        <dbReference type="SAM" id="SignalP"/>
    </source>
</evidence>
<feature type="compositionally biased region" description="Polar residues" evidence="1">
    <location>
        <begin position="139"/>
        <end position="148"/>
    </location>
</feature>
<dbReference type="InParanoid" id="B4D1E3"/>
<evidence type="ECO:0000256" key="1">
    <source>
        <dbReference type="SAM" id="MobiDB-lite"/>
    </source>
</evidence>
<accession>B4D1E3</accession>
<proteinExistence type="predicted"/>
<name>B4D1E3_9BACT</name>
<dbReference type="STRING" id="497964.CfE428DRAFT_2731"/>
<dbReference type="EMBL" id="ABVL01000007">
    <property type="protein sequence ID" value="EDY19555.1"/>
    <property type="molecule type" value="Genomic_DNA"/>
</dbReference>
<dbReference type="Proteomes" id="UP000005824">
    <property type="component" value="Unassembled WGS sequence"/>
</dbReference>
<comment type="caution">
    <text evidence="3">The sequence shown here is derived from an EMBL/GenBank/DDBJ whole genome shotgun (WGS) entry which is preliminary data.</text>
</comment>
<feature type="signal peptide" evidence="2">
    <location>
        <begin position="1"/>
        <end position="23"/>
    </location>
</feature>
<reference evidence="3 4" key="1">
    <citation type="journal article" date="2011" name="J. Bacteriol.">
        <title>Genome sequence of Chthoniobacter flavus Ellin428, an aerobic heterotrophic soil bacterium.</title>
        <authorList>
            <person name="Kant R."/>
            <person name="van Passel M.W."/>
            <person name="Palva A."/>
            <person name="Lucas S."/>
            <person name="Lapidus A."/>
            <person name="Glavina Del Rio T."/>
            <person name="Dalin E."/>
            <person name="Tice H."/>
            <person name="Bruce D."/>
            <person name="Goodwin L."/>
            <person name="Pitluck S."/>
            <person name="Larimer F.W."/>
            <person name="Land M.L."/>
            <person name="Hauser L."/>
            <person name="Sangwan P."/>
            <person name="de Vos W.M."/>
            <person name="Janssen P.H."/>
            <person name="Smidt H."/>
        </authorList>
    </citation>
    <scope>NUCLEOTIDE SEQUENCE [LARGE SCALE GENOMIC DNA]</scope>
    <source>
        <strain evidence="3 4">Ellin428</strain>
    </source>
</reference>
<evidence type="ECO:0000313" key="4">
    <source>
        <dbReference type="Proteomes" id="UP000005824"/>
    </source>
</evidence>
<feature type="region of interest" description="Disordered" evidence="1">
    <location>
        <begin position="268"/>
        <end position="298"/>
    </location>
</feature>
<dbReference type="RefSeq" id="WP_006980056.1">
    <property type="nucleotide sequence ID" value="NZ_ABVL01000007.1"/>
</dbReference>